<feature type="region of interest" description="Disordered" evidence="7">
    <location>
        <begin position="249"/>
        <end position="269"/>
    </location>
</feature>
<accession>D8LNW3</accession>
<dbReference type="EMBL" id="FN649760">
    <property type="protein sequence ID" value="CBN78323.1"/>
    <property type="molecule type" value="Genomic_DNA"/>
</dbReference>
<dbReference type="PANTHER" id="PTHR23417">
    <property type="entry name" value="3-DEOXY-D-MANNO-OCTULOSONIC-ACID TRANSFERASE/TRNA GUANINE-N 7 - -METHYLTRANSFERASE"/>
    <property type="match status" value="1"/>
</dbReference>
<dbReference type="CDD" id="cd02440">
    <property type="entry name" value="AdoMet_MTases"/>
    <property type="match status" value="1"/>
</dbReference>
<dbReference type="GO" id="GO:0008176">
    <property type="term" value="F:tRNA (guanine(46)-N7)-methyltransferase activity"/>
    <property type="evidence" value="ECO:0007669"/>
    <property type="project" value="UniProtKB-EC"/>
</dbReference>
<dbReference type="PANTHER" id="PTHR23417:SF14">
    <property type="entry name" value="PENTACOTRIPEPTIDE-REPEAT REGION OF PRORP DOMAIN-CONTAINING PROTEIN"/>
    <property type="match status" value="1"/>
</dbReference>
<organism evidence="8 9">
    <name type="scientific">Ectocarpus siliculosus</name>
    <name type="common">Brown alga</name>
    <name type="synonym">Conferva siliculosa</name>
    <dbReference type="NCBI Taxonomy" id="2880"/>
    <lineage>
        <taxon>Eukaryota</taxon>
        <taxon>Sar</taxon>
        <taxon>Stramenopiles</taxon>
        <taxon>Ochrophyta</taxon>
        <taxon>PX clade</taxon>
        <taxon>Phaeophyceae</taxon>
        <taxon>Ectocarpales</taxon>
        <taxon>Ectocarpaceae</taxon>
        <taxon>Ectocarpus</taxon>
    </lineage>
</organism>
<feature type="compositionally biased region" description="Basic and acidic residues" evidence="7">
    <location>
        <begin position="283"/>
        <end position="292"/>
    </location>
</feature>
<keyword evidence="4" id="KW-0808">Transferase</keyword>
<feature type="compositionally biased region" description="Polar residues" evidence="7">
    <location>
        <begin position="302"/>
        <end position="313"/>
    </location>
</feature>
<evidence type="ECO:0000256" key="1">
    <source>
        <dbReference type="ARBA" id="ARBA00000142"/>
    </source>
</evidence>
<dbReference type="EC" id="2.1.1.33" evidence="2"/>
<dbReference type="Proteomes" id="UP000002630">
    <property type="component" value="Unassembled WGS sequence"/>
</dbReference>
<keyword evidence="3" id="KW-0489">Methyltransferase</keyword>
<evidence type="ECO:0000256" key="6">
    <source>
        <dbReference type="ARBA" id="ARBA00022694"/>
    </source>
</evidence>
<keyword evidence="6" id="KW-0819">tRNA processing</keyword>
<dbReference type="eggNOG" id="KOG3115">
    <property type="taxonomic scope" value="Eukaryota"/>
</dbReference>
<name>D8LNW3_ECTSI</name>
<dbReference type="STRING" id="2880.D8LNW3"/>
<evidence type="ECO:0000256" key="5">
    <source>
        <dbReference type="ARBA" id="ARBA00022691"/>
    </source>
</evidence>
<evidence type="ECO:0000256" key="4">
    <source>
        <dbReference type="ARBA" id="ARBA00022679"/>
    </source>
</evidence>
<dbReference type="Gene3D" id="3.40.50.150">
    <property type="entry name" value="Vaccinia Virus protein VP39"/>
    <property type="match status" value="1"/>
</dbReference>
<dbReference type="GO" id="GO:0043527">
    <property type="term" value="C:tRNA methyltransferase complex"/>
    <property type="evidence" value="ECO:0007669"/>
    <property type="project" value="TreeGrafter"/>
</dbReference>
<dbReference type="InterPro" id="IPR029063">
    <property type="entry name" value="SAM-dependent_MTases_sf"/>
</dbReference>
<dbReference type="NCBIfam" id="TIGR00091">
    <property type="entry name" value="tRNA (guanosine(46)-N7)-methyltransferase TrmB"/>
    <property type="match status" value="1"/>
</dbReference>
<sequence length="375" mass="41096">MRVHPRVTSIASIGQLTFAGPRFHVAGWHLVSCCSPSGSDNVPTTRATSKGRDGMLAMPRHERKAARKSRSFRRRQAPITRGQRRTLRELWPKYGLVMDFERRWDFDQIFAAETGAAVTFDIGFGSGESLVEMAAMRPKENFVGIEVHKPGVAAALARLEAEGLPNVKIAQGDAITALADHIEDGSLSSCCIFFPDPFPQDRDTERRLVRPLLLSLLASKLQPGGTLHVATDVDGYAEHTVRVMSTWTPEKRPNTARPSSSTMPSGTAAAEDTELGFQQLGGVRREEQRQGEEIADVMRGGPQQQQRAGSNGDSARLVSEVSACWVGGETAERPSWRPFTKYEEKAREAGRSVRDFAYRLELPGAGLEAKIPAGT</sequence>
<gene>
    <name evidence="8" type="ORF">Esi_0005_0248</name>
</gene>
<feature type="region of interest" description="Disordered" evidence="7">
    <location>
        <begin position="281"/>
        <end position="314"/>
    </location>
</feature>
<reference evidence="8 9" key="1">
    <citation type="journal article" date="2010" name="Nature">
        <title>The Ectocarpus genome and the independent evolution of multicellularity in brown algae.</title>
        <authorList>
            <person name="Cock J.M."/>
            <person name="Sterck L."/>
            <person name="Rouze P."/>
            <person name="Scornet D."/>
            <person name="Allen A.E."/>
            <person name="Amoutzias G."/>
            <person name="Anthouard V."/>
            <person name="Artiguenave F."/>
            <person name="Aury J.M."/>
            <person name="Badger J.H."/>
            <person name="Beszteri B."/>
            <person name="Billiau K."/>
            <person name="Bonnet E."/>
            <person name="Bothwell J.H."/>
            <person name="Bowler C."/>
            <person name="Boyen C."/>
            <person name="Brownlee C."/>
            <person name="Carrano C.J."/>
            <person name="Charrier B."/>
            <person name="Cho G.Y."/>
            <person name="Coelho S.M."/>
            <person name="Collen J."/>
            <person name="Corre E."/>
            <person name="Da Silva C."/>
            <person name="Delage L."/>
            <person name="Delaroque N."/>
            <person name="Dittami S.M."/>
            <person name="Doulbeau S."/>
            <person name="Elias M."/>
            <person name="Farnham G."/>
            <person name="Gachon C.M."/>
            <person name="Gschloessl B."/>
            <person name="Heesch S."/>
            <person name="Jabbari K."/>
            <person name="Jubin C."/>
            <person name="Kawai H."/>
            <person name="Kimura K."/>
            <person name="Kloareg B."/>
            <person name="Kupper F.C."/>
            <person name="Lang D."/>
            <person name="Le Bail A."/>
            <person name="Leblanc C."/>
            <person name="Lerouge P."/>
            <person name="Lohr M."/>
            <person name="Lopez P.J."/>
            <person name="Martens C."/>
            <person name="Maumus F."/>
            <person name="Michel G."/>
            <person name="Miranda-Saavedra D."/>
            <person name="Morales J."/>
            <person name="Moreau H."/>
            <person name="Motomura T."/>
            <person name="Nagasato C."/>
            <person name="Napoli C.A."/>
            <person name="Nelson D.R."/>
            <person name="Nyvall-Collen P."/>
            <person name="Peters A.F."/>
            <person name="Pommier C."/>
            <person name="Potin P."/>
            <person name="Poulain J."/>
            <person name="Quesneville H."/>
            <person name="Read B."/>
            <person name="Rensing S.A."/>
            <person name="Ritter A."/>
            <person name="Rousvoal S."/>
            <person name="Samanta M."/>
            <person name="Samson G."/>
            <person name="Schroeder D.C."/>
            <person name="Segurens B."/>
            <person name="Strittmatter M."/>
            <person name="Tonon T."/>
            <person name="Tregear J.W."/>
            <person name="Valentin K."/>
            <person name="von Dassow P."/>
            <person name="Yamagishi T."/>
            <person name="Van de Peer Y."/>
            <person name="Wincker P."/>
        </authorList>
    </citation>
    <scope>NUCLEOTIDE SEQUENCE [LARGE SCALE GENOMIC DNA]</scope>
    <source>
        <strain evidence="9">Ec32 / CCAP1310/4</strain>
    </source>
</reference>
<protein>
    <recommendedName>
        <fullName evidence="2">tRNA (guanine(46)-N(7))-methyltransferase</fullName>
        <ecNumber evidence="2">2.1.1.33</ecNumber>
    </recommendedName>
</protein>
<evidence type="ECO:0000313" key="9">
    <source>
        <dbReference type="Proteomes" id="UP000002630"/>
    </source>
</evidence>
<evidence type="ECO:0000313" key="8">
    <source>
        <dbReference type="EMBL" id="CBN78323.1"/>
    </source>
</evidence>
<dbReference type="PROSITE" id="PS51625">
    <property type="entry name" value="SAM_MT_TRMB"/>
    <property type="match status" value="1"/>
</dbReference>
<dbReference type="InterPro" id="IPR055361">
    <property type="entry name" value="tRNA_methyltr_TrmB_bact"/>
</dbReference>
<proteinExistence type="inferred from homology"/>
<keyword evidence="9" id="KW-1185">Reference proteome</keyword>
<dbReference type="AlphaFoldDB" id="D8LNW3"/>
<evidence type="ECO:0000256" key="3">
    <source>
        <dbReference type="ARBA" id="ARBA00022603"/>
    </source>
</evidence>
<evidence type="ECO:0000256" key="2">
    <source>
        <dbReference type="ARBA" id="ARBA00011977"/>
    </source>
</evidence>
<comment type="catalytic activity">
    <reaction evidence="1">
        <text>guanosine(46) in tRNA + S-adenosyl-L-methionine = N(7)-methylguanosine(46) in tRNA + S-adenosyl-L-homocysteine</text>
        <dbReference type="Rhea" id="RHEA:42708"/>
        <dbReference type="Rhea" id="RHEA-COMP:10188"/>
        <dbReference type="Rhea" id="RHEA-COMP:10189"/>
        <dbReference type="ChEBI" id="CHEBI:57856"/>
        <dbReference type="ChEBI" id="CHEBI:59789"/>
        <dbReference type="ChEBI" id="CHEBI:74269"/>
        <dbReference type="ChEBI" id="CHEBI:74480"/>
        <dbReference type="EC" id="2.1.1.33"/>
    </reaction>
</comment>
<dbReference type="Pfam" id="PF02390">
    <property type="entry name" value="Methyltransf_4"/>
    <property type="match status" value="1"/>
</dbReference>
<dbReference type="OrthoDB" id="197052at2759"/>
<dbReference type="InParanoid" id="D8LNW3"/>
<feature type="compositionally biased region" description="Polar residues" evidence="7">
    <location>
        <begin position="256"/>
        <end position="265"/>
    </location>
</feature>
<evidence type="ECO:0000256" key="7">
    <source>
        <dbReference type="SAM" id="MobiDB-lite"/>
    </source>
</evidence>
<dbReference type="SUPFAM" id="SSF53335">
    <property type="entry name" value="S-adenosyl-L-methionine-dependent methyltransferases"/>
    <property type="match status" value="1"/>
</dbReference>
<dbReference type="InterPro" id="IPR003358">
    <property type="entry name" value="tRNA_(Gua-N-7)_MeTrfase_Trmb"/>
</dbReference>
<dbReference type="HAMAP" id="MF_01057">
    <property type="entry name" value="tRNA_methyltr_TrmB"/>
    <property type="match status" value="1"/>
</dbReference>
<keyword evidence="5" id="KW-0949">S-adenosyl-L-methionine</keyword>